<evidence type="ECO:0000313" key="1">
    <source>
        <dbReference type="EMBL" id="KAH1096679.1"/>
    </source>
</evidence>
<comment type="caution">
    <text evidence="1">The sequence shown here is derived from an EMBL/GenBank/DDBJ whole genome shotgun (WGS) entry which is preliminary data.</text>
</comment>
<proteinExistence type="predicted"/>
<dbReference type="AlphaFoldDB" id="A0A9D4A8I4"/>
<sequence length="147" mass="16631">MGIQPYTCYWVVEEDENKDATKKEYTGANEGAVDVVGGSESDLDLIWQFKLDDSQFRTYVSPTNIHNINLSTEGGLEFLDLLHRTPGHAGSFLNVEELQVGMEYSSKDSFIAAVKWFSIKNIINYYVTKSCLEKFETNCAIHDGRCQ</sequence>
<dbReference type="EMBL" id="JAIQCV010000005">
    <property type="protein sequence ID" value="KAH1096679.1"/>
    <property type="molecule type" value="Genomic_DNA"/>
</dbReference>
<name>A0A9D4A8I4_9ROSI</name>
<reference evidence="1 2" key="1">
    <citation type="journal article" date="2021" name="Plant Biotechnol. J.">
        <title>Multi-omics assisted identification of the key and species-specific regulatory components of drought-tolerant mechanisms in Gossypium stocksii.</title>
        <authorList>
            <person name="Yu D."/>
            <person name="Ke L."/>
            <person name="Zhang D."/>
            <person name="Wu Y."/>
            <person name="Sun Y."/>
            <person name="Mei J."/>
            <person name="Sun J."/>
            <person name="Sun Y."/>
        </authorList>
    </citation>
    <scope>NUCLEOTIDE SEQUENCE [LARGE SCALE GENOMIC DNA]</scope>
    <source>
        <strain evidence="2">cv. E1</strain>
        <tissue evidence="1">Leaf</tissue>
    </source>
</reference>
<evidence type="ECO:0000313" key="2">
    <source>
        <dbReference type="Proteomes" id="UP000828251"/>
    </source>
</evidence>
<keyword evidence="2" id="KW-1185">Reference proteome</keyword>
<dbReference type="Proteomes" id="UP000828251">
    <property type="component" value="Unassembled WGS sequence"/>
</dbReference>
<protein>
    <submittedName>
        <fullName evidence="1">Uncharacterized protein</fullName>
    </submittedName>
</protein>
<gene>
    <name evidence="1" type="ORF">J1N35_013600</name>
</gene>
<accession>A0A9D4A8I4</accession>
<organism evidence="1 2">
    <name type="scientific">Gossypium stocksii</name>
    <dbReference type="NCBI Taxonomy" id="47602"/>
    <lineage>
        <taxon>Eukaryota</taxon>
        <taxon>Viridiplantae</taxon>
        <taxon>Streptophyta</taxon>
        <taxon>Embryophyta</taxon>
        <taxon>Tracheophyta</taxon>
        <taxon>Spermatophyta</taxon>
        <taxon>Magnoliopsida</taxon>
        <taxon>eudicotyledons</taxon>
        <taxon>Gunneridae</taxon>
        <taxon>Pentapetalae</taxon>
        <taxon>rosids</taxon>
        <taxon>malvids</taxon>
        <taxon>Malvales</taxon>
        <taxon>Malvaceae</taxon>
        <taxon>Malvoideae</taxon>
        <taxon>Gossypium</taxon>
    </lineage>
</organism>